<evidence type="ECO:0000313" key="12">
    <source>
        <dbReference type="EMBL" id="MDZ5461394.1"/>
    </source>
</evidence>
<dbReference type="InterPro" id="IPR027417">
    <property type="entry name" value="P-loop_NTPase"/>
</dbReference>
<evidence type="ECO:0000256" key="2">
    <source>
        <dbReference type="ARBA" id="ARBA00022448"/>
    </source>
</evidence>
<evidence type="ECO:0000256" key="1">
    <source>
        <dbReference type="ARBA" id="ARBA00004651"/>
    </source>
</evidence>
<feature type="transmembrane region" description="Helical" evidence="9">
    <location>
        <begin position="74"/>
        <end position="98"/>
    </location>
</feature>
<dbReference type="PROSITE" id="PS50893">
    <property type="entry name" value="ABC_TRANSPORTER_2"/>
    <property type="match status" value="1"/>
</dbReference>
<evidence type="ECO:0000256" key="8">
    <source>
        <dbReference type="ARBA" id="ARBA00023136"/>
    </source>
</evidence>
<dbReference type="Pfam" id="PF00005">
    <property type="entry name" value="ABC_tran"/>
    <property type="match status" value="1"/>
</dbReference>
<gene>
    <name evidence="12" type="ORF">SM757_32945</name>
</gene>
<dbReference type="InterPro" id="IPR011527">
    <property type="entry name" value="ABC1_TM_dom"/>
</dbReference>
<evidence type="ECO:0000256" key="3">
    <source>
        <dbReference type="ARBA" id="ARBA00022475"/>
    </source>
</evidence>
<dbReference type="SUPFAM" id="SSF90123">
    <property type="entry name" value="ABC transporter transmembrane region"/>
    <property type="match status" value="1"/>
</dbReference>
<feature type="transmembrane region" description="Helical" evidence="9">
    <location>
        <begin position="34"/>
        <end position="54"/>
    </location>
</feature>
<evidence type="ECO:0000313" key="13">
    <source>
        <dbReference type="Proteomes" id="UP001293718"/>
    </source>
</evidence>
<evidence type="ECO:0000256" key="5">
    <source>
        <dbReference type="ARBA" id="ARBA00022741"/>
    </source>
</evidence>
<evidence type="ECO:0000256" key="6">
    <source>
        <dbReference type="ARBA" id="ARBA00022840"/>
    </source>
</evidence>
<feature type="transmembrane region" description="Helical" evidence="9">
    <location>
        <begin position="152"/>
        <end position="173"/>
    </location>
</feature>
<dbReference type="SMART" id="SM00382">
    <property type="entry name" value="AAA"/>
    <property type="match status" value="1"/>
</dbReference>
<evidence type="ECO:0000256" key="7">
    <source>
        <dbReference type="ARBA" id="ARBA00022989"/>
    </source>
</evidence>
<evidence type="ECO:0000259" key="11">
    <source>
        <dbReference type="PROSITE" id="PS50929"/>
    </source>
</evidence>
<dbReference type="RefSeq" id="WP_322468568.1">
    <property type="nucleotide sequence ID" value="NZ_JAXOJX010000112.1"/>
</dbReference>
<comment type="subcellular location">
    <subcellularLocation>
        <location evidence="1">Cell membrane</location>
        <topology evidence="1">Multi-pass membrane protein</topology>
    </subcellularLocation>
</comment>
<feature type="transmembrane region" description="Helical" evidence="9">
    <location>
        <begin position="179"/>
        <end position="199"/>
    </location>
</feature>
<keyword evidence="4 9" id="KW-0812">Transmembrane</keyword>
<dbReference type="PROSITE" id="PS00211">
    <property type="entry name" value="ABC_TRANSPORTER_1"/>
    <property type="match status" value="1"/>
</dbReference>
<accession>A0ABU5IR84</accession>
<evidence type="ECO:0000256" key="9">
    <source>
        <dbReference type="SAM" id="Phobius"/>
    </source>
</evidence>
<dbReference type="InterPro" id="IPR036640">
    <property type="entry name" value="ABC1_TM_sf"/>
</dbReference>
<dbReference type="Pfam" id="PF06472">
    <property type="entry name" value="ABC_membrane_2"/>
    <property type="match status" value="1"/>
</dbReference>
<sequence>MSNEPQQPGFNARLLHRFKAIAAPYWTSEERWRAAAMLAVLMALLLAQTGFAVAFNHETGEFTSALAARDADRFWSAITRFLQWLAFAVPIYALYYFVRDTLGLRWRRWMTTYFLGHYLGHRAYYKLNAVSGLDNPDQRIAEDINSLTSQSLYFSMIVLGSVIQLVAFTSVLWNISRLLVVVLIGYAIFATFFTAAVFGKRLIPLNFAQLQREADFRFNLVRVRENAEPIAFYEGEPREMTALQRVFDFAYRNYQKVLRWQLKLNLFQYAHSFLTLALPSIVVAPDVLNGTLEVGAAVQAAGAFSAILSALTVVVEHFEGLSRFGAGIERLYGFQQVLHEQSRPPSEREAGVEHVRLVHGAELAVQGVSVLTPQREQVLINHVSFTVQPHQGLLIVGPSGSGKSSLLRVMAGLWNTGHGQVVRPAGADMLFLPQRPYLPPGDLRTQMLYPHVDREISDEELLQWLQRVNLPTLADRVGGLAAERDWGKLLSVGEQQRLAFARALVARPRYALLDESTSALDAANEELLYAQLEELSITPVSISHRPALQKYHRQVLELQGEGRWKLLPADGYHWV</sequence>
<dbReference type="CDD" id="cd03223">
    <property type="entry name" value="ABCD_peroxisomal_ALDP"/>
    <property type="match status" value="1"/>
</dbReference>
<dbReference type="InterPro" id="IPR003439">
    <property type="entry name" value="ABC_transporter-like_ATP-bd"/>
</dbReference>
<dbReference type="Gene3D" id="1.20.1560.10">
    <property type="entry name" value="ABC transporter type 1, transmembrane domain"/>
    <property type="match status" value="1"/>
</dbReference>
<feature type="domain" description="ABC transporter" evidence="10">
    <location>
        <begin position="365"/>
        <end position="575"/>
    </location>
</feature>
<organism evidence="12 13">
    <name type="scientific">Azohydromonas lata</name>
    <dbReference type="NCBI Taxonomy" id="45677"/>
    <lineage>
        <taxon>Bacteria</taxon>
        <taxon>Pseudomonadati</taxon>
        <taxon>Pseudomonadota</taxon>
        <taxon>Betaproteobacteria</taxon>
        <taxon>Burkholderiales</taxon>
        <taxon>Sphaerotilaceae</taxon>
        <taxon>Azohydromonas</taxon>
    </lineage>
</organism>
<feature type="domain" description="ABC transmembrane type-1" evidence="11">
    <location>
        <begin position="85"/>
        <end position="323"/>
    </location>
</feature>
<dbReference type="EMBL" id="JAXOJX010000112">
    <property type="protein sequence ID" value="MDZ5461394.1"/>
    <property type="molecule type" value="Genomic_DNA"/>
</dbReference>
<dbReference type="PANTHER" id="PTHR11384:SF59">
    <property type="entry name" value="LYSOSOMAL COBALAMIN TRANSPORTER ABCD4"/>
    <property type="match status" value="1"/>
</dbReference>
<dbReference type="SUPFAM" id="SSF52540">
    <property type="entry name" value="P-loop containing nucleoside triphosphate hydrolases"/>
    <property type="match status" value="1"/>
</dbReference>
<keyword evidence="6 12" id="KW-0067">ATP-binding</keyword>
<dbReference type="Proteomes" id="UP001293718">
    <property type="component" value="Unassembled WGS sequence"/>
</dbReference>
<evidence type="ECO:0000256" key="4">
    <source>
        <dbReference type="ARBA" id="ARBA00022692"/>
    </source>
</evidence>
<name>A0ABU5IR84_9BURK</name>
<dbReference type="InterPro" id="IPR003593">
    <property type="entry name" value="AAA+_ATPase"/>
</dbReference>
<dbReference type="GO" id="GO:0005524">
    <property type="term" value="F:ATP binding"/>
    <property type="evidence" value="ECO:0007669"/>
    <property type="project" value="UniProtKB-KW"/>
</dbReference>
<reference evidence="12 13" key="1">
    <citation type="submission" date="2023-11" db="EMBL/GenBank/DDBJ databases">
        <title>Draft genome of Azohydromonas lata strain H1 (DSM1123), a polyhydroxyalkanoate producer.</title>
        <authorList>
            <person name="Traversa D."/>
            <person name="D'Addabbo P."/>
            <person name="Pazzani C."/>
            <person name="Manzari C."/>
            <person name="Chiara M."/>
            <person name="Scrascia M."/>
        </authorList>
    </citation>
    <scope>NUCLEOTIDE SEQUENCE [LARGE SCALE GENOMIC DNA]</scope>
    <source>
        <strain evidence="12 13">H1</strain>
    </source>
</reference>
<dbReference type="PANTHER" id="PTHR11384">
    <property type="entry name" value="ATP-BINDING CASSETTE, SUB-FAMILY D MEMBER"/>
    <property type="match status" value="1"/>
</dbReference>
<proteinExistence type="predicted"/>
<comment type="caution">
    <text evidence="12">The sequence shown here is derived from an EMBL/GenBank/DDBJ whole genome shotgun (WGS) entry which is preliminary data.</text>
</comment>
<dbReference type="Gene3D" id="3.40.50.300">
    <property type="entry name" value="P-loop containing nucleotide triphosphate hydrolases"/>
    <property type="match status" value="1"/>
</dbReference>
<keyword evidence="13" id="KW-1185">Reference proteome</keyword>
<keyword evidence="2" id="KW-0813">Transport</keyword>
<keyword evidence="7 9" id="KW-1133">Transmembrane helix</keyword>
<keyword evidence="3" id="KW-1003">Cell membrane</keyword>
<evidence type="ECO:0000259" key="10">
    <source>
        <dbReference type="PROSITE" id="PS50893"/>
    </source>
</evidence>
<keyword evidence="8 9" id="KW-0472">Membrane</keyword>
<dbReference type="PROSITE" id="PS50929">
    <property type="entry name" value="ABC_TM1F"/>
    <property type="match status" value="1"/>
</dbReference>
<dbReference type="InterPro" id="IPR017871">
    <property type="entry name" value="ABC_transporter-like_CS"/>
</dbReference>
<dbReference type="InterPro" id="IPR050835">
    <property type="entry name" value="ABC_transporter_sub-D"/>
</dbReference>
<keyword evidence="5" id="KW-0547">Nucleotide-binding</keyword>
<protein>
    <submittedName>
        <fullName evidence="12">ABC transporter ATP-binding protein/permease</fullName>
    </submittedName>
</protein>